<accession>A0AAV7X3F3</accession>
<evidence type="ECO:0000256" key="1">
    <source>
        <dbReference type="SAM" id="MobiDB-lite"/>
    </source>
</evidence>
<dbReference type="AlphaFoldDB" id="A0AAV7X3F3"/>
<dbReference type="EMBL" id="JAPTSV010000786">
    <property type="protein sequence ID" value="KAJ1519087.1"/>
    <property type="molecule type" value="Genomic_DNA"/>
</dbReference>
<feature type="region of interest" description="Disordered" evidence="1">
    <location>
        <begin position="168"/>
        <end position="192"/>
    </location>
</feature>
<gene>
    <name evidence="2" type="ORF">ONE63_011329</name>
</gene>
<feature type="compositionally biased region" description="Basic and acidic residues" evidence="1">
    <location>
        <begin position="66"/>
        <end position="112"/>
    </location>
</feature>
<protein>
    <submittedName>
        <fullName evidence="2">Uncharacterized protein</fullName>
    </submittedName>
</protein>
<reference evidence="2" key="1">
    <citation type="submission" date="2022-12" db="EMBL/GenBank/DDBJ databases">
        <title>Chromosome-level genome assembly of the bean flower thrips Megalurothrips usitatus.</title>
        <authorList>
            <person name="Ma L."/>
            <person name="Liu Q."/>
            <person name="Li H."/>
            <person name="Cai W."/>
        </authorList>
    </citation>
    <scope>NUCLEOTIDE SEQUENCE</scope>
    <source>
        <strain evidence="2">Cailab_2022a</strain>
    </source>
</reference>
<sequence length="192" mass="21274">MAVIGKGPSSETIDATKKLTLQRKKEEKLRLSVLTSFNQNVLLSDSITVERHDSTVENTQSTEGQAEDHESTNDQGKVHYTETDAAAKDHRSGTDKDKVNYSETVTKDHESTPESVTEPDIESTIHNVEHCSKQTQTSKLHMLCLCDKCQNVVADFIQIVMHGSSKQCDSKQLHQPPPTPNISRTLSGEEVS</sequence>
<evidence type="ECO:0000313" key="3">
    <source>
        <dbReference type="Proteomes" id="UP001075354"/>
    </source>
</evidence>
<comment type="caution">
    <text evidence="2">The sequence shown here is derived from an EMBL/GenBank/DDBJ whole genome shotgun (WGS) entry which is preliminary data.</text>
</comment>
<evidence type="ECO:0000313" key="2">
    <source>
        <dbReference type="EMBL" id="KAJ1519087.1"/>
    </source>
</evidence>
<name>A0AAV7X3F3_9NEOP</name>
<feature type="region of interest" description="Disordered" evidence="1">
    <location>
        <begin position="52"/>
        <end position="120"/>
    </location>
</feature>
<proteinExistence type="predicted"/>
<dbReference type="Proteomes" id="UP001075354">
    <property type="component" value="Unassembled WGS sequence"/>
</dbReference>
<keyword evidence="3" id="KW-1185">Reference proteome</keyword>
<organism evidence="2 3">
    <name type="scientific">Megalurothrips usitatus</name>
    <name type="common">bean blossom thrips</name>
    <dbReference type="NCBI Taxonomy" id="439358"/>
    <lineage>
        <taxon>Eukaryota</taxon>
        <taxon>Metazoa</taxon>
        <taxon>Ecdysozoa</taxon>
        <taxon>Arthropoda</taxon>
        <taxon>Hexapoda</taxon>
        <taxon>Insecta</taxon>
        <taxon>Pterygota</taxon>
        <taxon>Neoptera</taxon>
        <taxon>Paraneoptera</taxon>
        <taxon>Thysanoptera</taxon>
        <taxon>Terebrantia</taxon>
        <taxon>Thripoidea</taxon>
        <taxon>Thripidae</taxon>
        <taxon>Megalurothrips</taxon>
    </lineage>
</organism>